<dbReference type="Proteomes" id="UP000595140">
    <property type="component" value="Unassembled WGS sequence"/>
</dbReference>
<name>A0A484KB55_9ASTE</name>
<evidence type="ECO:0000313" key="1">
    <source>
        <dbReference type="EMBL" id="VFQ60467.1"/>
    </source>
</evidence>
<gene>
    <name evidence="1" type="ORF">CCAM_LOCUS2243</name>
</gene>
<dbReference type="EMBL" id="OOIL02000115">
    <property type="protein sequence ID" value="VFQ60467.1"/>
    <property type="molecule type" value="Genomic_DNA"/>
</dbReference>
<dbReference type="AlphaFoldDB" id="A0A484KB55"/>
<sequence>MDLVTRVLLGESVLRLGMMVGLSFEDLKAQRFRVRFLALSLSLDDPPAGMPFSVKHTTKRIAMEATLEGICSEEMQGR</sequence>
<protein>
    <submittedName>
        <fullName evidence="1">Uncharacterized protein</fullName>
    </submittedName>
</protein>
<keyword evidence="2" id="KW-1185">Reference proteome</keyword>
<accession>A0A484KB55</accession>
<proteinExistence type="predicted"/>
<reference evidence="1 2" key="1">
    <citation type="submission" date="2018-04" db="EMBL/GenBank/DDBJ databases">
        <authorList>
            <person name="Vogel A."/>
        </authorList>
    </citation>
    <scope>NUCLEOTIDE SEQUENCE [LARGE SCALE GENOMIC DNA]</scope>
</reference>
<evidence type="ECO:0000313" key="2">
    <source>
        <dbReference type="Proteomes" id="UP000595140"/>
    </source>
</evidence>
<organism evidence="1 2">
    <name type="scientific">Cuscuta campestris</name>
    <dbReference type="NCBI Taxonomy" id="132261"/>
    <lineage>
        <taxon>Eukaryota</taxon>
        <taxon>Viridiplantae</taxon>
        <taxon>Streptophyta</taxon>
        <taxon>Embryophyta</taxon>
        <taxon>Tracheophyta</taxon>
        <taxon>Spermatophyta</taxon>
        <taxon>Magnoliopsida</taxon>
        <taxon>eudicotyledons</taxon>
        <taxon>Gunneridae</taxon>
        <taxon>Pentapetalae</taxon>
        <taxon>asterids</taxon>
        <taxon>lamiids</taxon>
        <taxon>Solanales</taxon>
        <taxon>Convolvulaceae</taxon>
        <taxon>Cuscuteae</taxon>
        <taxon>Cuscuta</taxon>
        <taxon>Cuscuta subgen. Grammica</taxon>
        <taxon>Cuscuta sect. Cleistogrammica</taxon>
    </lineage>
</organism>